<dbReference type="InterPro" id="IPR012416">
    <property type="entry name" value="CBP60"/>
</dbReference>
<feature type="domain" description="Calmodulin binding protein-like N-terminal" evidence="1">
    <location>
        <begin position="2"/>
        <end position="141"/>
    </location>
</feature>
<dbReference type="Pfam" id="PF20451">
    <property type="entry name" value="Calmod_bind_M"/>
    <property type="match status" value="1"/>
</dbReference>
<dbReference type="GO" id="GO:0003700">
    <property type="term" value="F:DNA-binding transcription factor activity"/>
    <property type="evidence" value="ECO:0007669"/>
    <property type="project" value="TreeGrafter"/>
</dbReference>
<dbReference type="EMBL" id="BAABME010010448">
    <property type="protein sequence ID" value="GAA0178802.1"/>
    <property type="molecule type" value="Genomic_DNA"/>
</dbReference>
<keyword evidence="4" id="KW-1185">Reference proteome</keyword>
<dbReference type="PANTHER" id="PTHR31713:SF45">
    <property type="entry name" value="CALMODULIN-BINDING PROTEIN 60 A-LIKE"/>
    <property type="match status" value="1"/>
</dbReference>
<evidence type="ECO:0008006" key="5">
    <source>
        <dbReference type="Google" id="ProtNLM"/>
    </source>
</evidence>
<dbReference type="GO" id="GO:0005516">
    <property type="term" value="F:calmodulin binding"/>
    <property type="evidence" value="ECO:0007669"/>
    <property type="project" value="InterPro"/>
</dbReference>
<gene>
    <name evidence="3" type="ORF">LIER_29886</name>
</gene>
<dbReference type="GO" id="GO:0080142">
    <property type="term" value="P:regulation of salicylic acid biosynthetic process"/>
    <property type="evidence" value="ECO:0007669"/>
    <property type="project" value="TreeGrafter"/>
</dbReference>
<dbReference type="Pfam" id="PF07887">
    <property type="entry name" value="Calmodulin_bind"/>
    <property type="match status" value="1"/>
</dbReference>
<accession>A0AAV3RPA6</accession>
<feature type="domain" description="Calmodulin binding protein central" evidence="2">
    <location>
        <begin position="153"/>
        <end position="218"/>
    </location>
</feature>
<dbReference type="GO" id="GO:0005634">
    <property type="term" value="C:nucleus"/>
    <property type="evidence" value="ECO:0007669"/>
    <property type="project" value="TreeGrafter"/>
</dbReference>
<evidence type="ECO:0000313" key="3">
    <source>
        <dbReference type="EMBL" id="GAA0178802.1"/>
    </source>
</evidence>
<dbReference type="PANTHER" id="PTHR31713">
    <property type="entry name" value="OS02G0177800 PROTEIN"/>
    <property type="match status" value="1"/>
</dbReference>
<proteinExistence type="predicted"/>
<evidence type="ECO:0000313" key="4">
    <source>
        <dbReference type="Proteomes" id="UP001454036"/>
    </source>
</evidence>
<sequence length="360" mass="40993">MKFYGNIKNPVHTGVPIEGNGEPLRVAIVDVDTGEVVKCISAEVEVVVLGAEFAFRDDQEWSCQDFCSKIFYGKNGKSLLRGDRVVLPLKDGVCLVEYVCFKHMRDWFKKTKLRLGAKFVGDLDGTRIREAMTEPFFVKDRRAICKGDKPLLLTSNIWEIKGIGKKSTLAKKLIEKNIRTVKDFLVEYNLYHDRLKQMFEEHRNSHKFEAILEHVLSCQIDKNMYLYSSTTLQQTCGLSNTVGKLTRMMHKEDQYMSVEEISEADKLYIPRTKRQLAGHSSKSSCSCDESESSCSYAVKKQRTTTSTLGDANAERAVMDYWATDIASSDYVPTFSSDIDNLHNQPLFSPSRDDILLWGEN</sequence>
<name>A0AAV3RPA6_LITER</name>
<comment type="caution">
    <text evidence="3">The sequence shown here is derived from an EMBL/GenBank/DDBJ whole genome shotgun (WGS) entry which is preliminary data.</text>
</comment>
<evidence type="ECO:0000259" key="1">
    <source>
        <dbReference type="Pfam" id="PF07887"/>
    </source>
</evidence>
<organism evidence="3 4">
    <name type="scientific">Lithospermum erythrorhizon</name>
    <name type="common">Purple gromwell</name>
    <name type="synonym">Lithospermum officinale var. erythrorhizon</name>
    <dbReference type="NCBI Taxonomy" id="34254"/>
    <lineage>
        <taxon>Eukaryota</taxon>
        <taxon>Viridiplantae</taxon>
        <taxon>Streptophyta</taxon>
        <taxon>Embryophyta</taxon>
        <taxon>Tracheophyta</taxon>
        <taxon>Spermatophyta</taxon>
        <taxon>Magnoliopsida</taxon>
        <taxon>eudicotyledons</taxon>
        <taxon>Gunneridae</taxon>
        <taxon>Pentapetalae</taxon>
        <taxon>asterids</taxon>
        <taxon>lamiids</taxon>
        <taxon>Boraginales</taxon>
        <taxon>Boraginaceae</taxon>
        <taxon>Boraginoideae</taxon>
        <taxon>Lithospermeae</taxon>
        <taxon>Lithospermum</taxon>
    </lineage>
</organism>
<evidence type="ECO:0000259" key="2">
    <source>
        <dbReference type="Pfam" id="PF20451"/>
    </source>
</evidence>
<dbReference type="InterPro" id="IPR046830">
    <property type="entry name" value="Calmod_bind_M"/>
</dbReference>
<dbReference type="GO" id="GO:0043565">
    <property type="term" value="F:sequence-specific DNA binding"/>
    <property type="evidence" value="ECO:0007669"/>
    <property type="project" value="TreeGrafter"/>
</dbReference>
<protein>
    <recommendedName>
        <fullName evidence="5">Calmodulin-binding protein</fullName>
    </recommendedName>
</protein>
<dbReference type="Proteomes" id="UP001454036">
    <property type="component" value="Unassembled WGS sequence"/>
</dbReference>
<dbReference type="InterPro" id="IPR046831">
    <property type="entry name" value="Calmodulin_bind_N"/>
</dbReference>
<reference evidence="3 4" key="1">
    <citation type="submission" date="2024-01" db="EMBL/GenBank/DDBJ databases">
        <title>The complete chloroplast genome sequence of Lithospermum erythrorhizon: insights into the phylogenetic relationship among Boraginaceae species and the maternal lineages of purple gromwells.</title>
        <authorList>
            <person name="Okada T."/>
            <person name="Watanabe K."/>
        </authorList>
    </citation>
    <scope>NUCLEOTIDE SEQUENCE [LARGE SCALE GENOMIC DNA]</scope>
</reference>
<dbReference type="AlphaFoldDB" id="A0AAV3RPA6"/>